<evidence type="ECO:0000256" key="9">
    <source>
        <dbReference type="ARBA" id="ARBA00025611"/>
    </source>
</evidence>
<dbReference type="EC" id="2.7.7.7" evidence="3"/>
<gene>
    <name evidence="12" type="ORF">DES38_11411</name>
</gene>
<dbReference type="InterPro" id="IPR004013">
    <property type="entry name" value="PHP_dom"/>
</dbReference>
<dbReference type="GO" id="GO:0005737">
    <property type="term" value="C:cytoplasm"/>
    <property type="evidence" value="ECO:0007669"/>
    <property type="project" value="UniProtKB-SubCell"/>
</dbReference>
<dbReference type="PANTHER" id="PTHR32294:SF0">
    <property type="entry name" value="DNA POLYMERASE III SUBUNIT ALPHA"/>
    <property type="match status" value="1"/>
</dbReference>
<evidence type="ECO:0000256" key="10">
    <source>
        <dbReference type="ARBA" id="ARBA00049244"/>
    </source>
</evidence>
<dbReference type="EMBL" id="QJJR01000014">
    <property type="protein sequence ID" value="PXW88149.1"/>
    <property type="molecule type" value="Genomic_DNA"/>
</dbReference>
<dbReference type="SMART" id="SM00481">
    <property type="entry name" value="POLIIIAc"/>
    <property type="match status" value="1"/>
</dbReference>
<sequence length="1100" mass="125726">MAFTHLRVTSGYSFMQSTVKLEYLINKAQQLGMKAIALTDRGNMHAAYQFYQLCHAKHIQPIIGLSLPIKIKESRVELLLYAKNNQGYRQLMNLSSSYQLNEEPLELEQLHAAHSGLKIILPLDGFGEEMTVDEQLLVDHLALLPEGVLCGITPHRQAVYQAFNTLQDVSIAIGDVRYLEAEEHEALSYLMKMNKAIDQRPINEDYPHHFFTTEEARVHFEASEALLAQTVAFVQDINVNLDQSVQRLPRYPLPSGTSPQAYLKELTSEALTNYYGTNQKASARLAHELSIIENMGFSDYFLIVFDFVRFAKEQGIRVGPGRGSAAGSIVSFLLGITTVDPLKYDLLFERFLNPERVTMPDIDIDFTDYRREEVIDYVKEKYGKAHVAQIATFGTFKVRSIIRELAKVYPISDHELNYILRQLPATQQQSLVEAVKQSDALISYIKKSETLPGFFRVARTLEDLPRNLSTHAAGVVMHDEALIETVPLTTDGQGHTLTQYPMGDLEKIGLLKMDFLGLRNLTIIERITKQIQREAAQFDIDNLPLDDLLTFKLLQTGDTSGVFQLESKGMREVLRNLKPTVFEDIVAVNALYRPGPMDFIDTYVKRKHHEAPVEYLHPDLATILKPTHGVLVYQEQIMQIAHQFAGLSLGKADILRRAISKKNKTDLDEVKAWFVEGCLAKGYDNATIEELFSWITRFANYGFNRSHAVSYSLISYQLAYLKANYPLYFYAELLNSVTGQADKIHHYFRELRLNQLTLYRPNINQSFYGFKVEAEGIRMGLGTIKGIGYPVVKSILETRKAGPFQSLFDFCLRVPLKVVNRKMIQTLVLAGCFDIYGVERASVLATIDTAMEQGELFGDMDEDFLDLMDGLQMDGQYEAVEPFEQMEKLQYEKELLGVYLNDHPLKMNRTQLRRAGYLKIFSLEKQQGSKRSYRFAGFVQEMRVIRTKRGESMAFVVFNDEDLEIDGVIFPDVLRNIKPWFEEQVFVDCQVRVEDRQGKLQLIVEEATPLNFEKIKTFEAEGVIYVKFSGDDLDGAIQALEEIAKDHPGPTPVKLYHEPFERLYALSEAFYLVKDYQSIKRLTERFGKEHVVYKEKREKG</sequence>
<dbReference type="Pfam" id="PF14579">
    <property type="entry name" value="HHH_6"/>
    <property type="match status" value="1"/>
</dbReference>
<dbReference type="GO" id="GO:0006260">
    <property type="term" value="P:DNA replication"/>
    <property type="evidence" value="ECO:0007669"/>
    <property type="project" value="UniProtKB-KW"/>
</dbReference>
<dbReference type="InterPro" id="IPR004805">
    <property type="entry name" value="DnaE2/DnaE/PolC"/>
</dbReference>
<dbReference type="CDD" id="cd04485">
    <property type="entry name" value="DnaE_OBF"/>
    <property type="match status" value="1"/>
</dbReference>
<dbReference type="InterPro" id="IPR003141">
    <property type="entry name" value="Pol/His_phosphatase_N"/>
</dbReference>
<keyword evidence="8" id="KW-0239">DNA-directed DNA polymerase</keyword>
<evidence type="ECO:0000259" key="11">
    <source>
        <dbReference type="SMART" id="SM00481"/>
    </source>
</evidence>
<keyword evidence="7" id="KW-0235">DNA replication</keyword>
<comment type="function">
    <text evidence="9">DNA polymerase III is a complex, multichain enzyme responsible for most of the replicative synthesis in bacteria. This DNA polymerase also exhibits 3' to 5' exonuclease activity. The alpha chain is the DNA polymerase.</text>
</comment>
<dbReference type="GO" id="GO:0003676">
    <property type="term" value="F:nucleic acid binding"/>
    <property type="evidence" value="ECO:0007669"/>
    <property type="project" value="InterPro"/>
</dbReference>
<protein>
    <recommendedName>
        <fullName evidence="4">DNA polymerase III subunit alpha</fullName>
        <ecNumber evidence="3">2.7.7.7</ecNumber>
    </recommendedName>
</protein>
<keyword evidence="6" id="KW-0548">Nucleotidyltransferase</keyword>
<evidence type="ECO:0000256" key="1">
    <source>
        <dbReference type="ARBA" id="ARBA00004496"/>
    </source>
</evidence>
<dbReference type="Pfam" id="PF07733">
    <property type="entry name" value="DNA_pol3_alpha"/>
    <property type="match status" value="1"/>
</dbReference>
<evidence type="ECO:0000256" key="5">
    <source>
        <dbReference type="ARBA" id="ARBA00022679"/>
    </source>
</evidence>
<dbReference type="SUPFAM" id="SSF89550">
    <property type="entry name" value="PHP domain-like"/>
    <property type="match status" value="1"/>
</dbReference>
<dbReference type="GO" id="GO:0003887">
    <property type="term" value="F:DNA-directed DNA polymerase activity"/>
    <property type="evidence" value="ECO:0007669"/>
    <property type="project" value="UniProtKB-KW"/>
</dbReference>
<evidence type="ECO:0000313" key="12">
    <source>
        <dbReference type="EMBL" id="PXW88149.1"/>
    </source>
</evidence>
<evidence type="ECO:0000256" key="4">
    <source>
        <dbReference type="ARBA" id="ARBA00019114"/>
    </source>
</evidence>
<proteinExistence type="inferred from homology"/>
<accession>A0A2V3WH86</accession>
<evidence type="ECO:0000256" key="3">
    <source>
        <dbReference type="ARBA" id="ARBA00012417"/>
    </source>
</evidence>
<dbReference type="NCBIfam" id="TIGR00594">
    <property type="entry name" value="polc"/>
    <property type="match status" value="1"/>
</dbReference>
<dbReference type="InterPro" id="IPR040982">
    <property type="entry name" value="DNA_pol3_finger"/>
</dbReference>
<dbReference type="RefSeq" id="WP_110251965.1">
    <property type="nucleotide sequence ID" value="NZ_QJJR01000014.1"/>
</dbReference>
<comment type="similarity">
    <text evidence="2">Belongs to the DNA polymerase type-C family. DnaE subfamily.</text>
</comment>
<comment type="subcellular location">
    <subcellularLocation>
        <location evidence="1">Cytoplasm</location>
    </subcellularLocation>
</comment>
<dbReference type="Gene3D" id="1.10.10.1600">
    <property type="entry name" value="Bacterial DNA polymerase III alpha subunit, thumb domain"/>
    <property type="match status" value="1"/>
</dbReference>
<dbReference type="SUPFAM" id="SSF160975">
    <property type="entry name" value="AF1531-like"/>
    <property type="match status" value="1"/>
</dbReference>
<keyword evidence="5" id="KW-0808">Transferase</keyword>
<dbReference type="InterPro" id="IPR004365">
    <property type="entry name" value="NA-bd_OB_tRNA"/>
</dbReference>
<comment type="caution">
    <text evidence="12">The sequence shown here is derived from an EMBL/GenBank/DDBJ whole genome shotgun (WGS) entry which is preliminary data.</text>
</comment>
<keyword evidence="13" id="KW-1185">Reference proteome</keyword>
<dbReference type="OrthoDB" id="9803237at2"/>
<dbReference type="InterPro" id="IPR016195">
    <property type="entry name" value="Pol/histidinol_Pase-like"/>
</dbReference>
<dbReference type="CDD" id="cd07431">
    <property type="entry name" value="PHP_PolIIIA"/>
    <property type="match status" value="1"/>
</dbReference>
<evidence type="ECO:0000256" key="7">
    <source>
        <dbReference type="ARBA" id="ARBA00022705"/>
    </source>
</evidence>
<dbReference type="Pfam" id="PF01336">
    <property type="entry name" value="tRNA_anti-codon"/>
    <property type="match status" value="1"/>
</dbReference>
<dbReference type="Pfam" id="PF17657">
    <property type="entry name" value="DNA_pol3_finger"/>
    <property type="match status" value="1"/>
</dbReference>
<evidence type="ECO:0000256" key="8">
    <source>
        <dbReference type="ARBA" id="ARBA00022932"/>
    </source>
</evidence>
<dbReference type="GO" id="GO:0008408">
    <property type="term" value="F:3'-5' exonuclease activity"/>
    <property type="evidence" value="ECO:0007669"/>
    <property type="project" value="InterPro"/>
</dbReference>
<dbReference type="Pfam" id="PF02811">
    <property type="entry name" value="PHP"/>
    <property type="match status" value="1"/>
</dbReference>
<organism evidence="12 13">
    <name type="scientific">Streptohalobacillus salinus</name>
    <dbReference type="NCBI Taxonomy" id="621096"/>
    <lineage>
        <taxon>Bacteria</taxon>
        <taxon>Bacillati</taxon>
        <taxon>Bacillota</taxon>
        <taxon>Bacilli</taxon>
        <taxon>Bacillales</taxon>
        <taxon>Bacillaceae</taxon>
        <taxon>Streptohalobacillus</taxon>
    </lineage>
</organism>
<reference evidence="12 13" key="1">
    <citation type="submission" date="2018-05" db="EMBL/GenBank/DDBJ databases">
        <title>Genomic Encyclopedia of Type Strains, Phase IV (KMG-IV): sequencing the most valuable type-strain genomes for metagenomic binning, comparative biology and taxonomic classification.</title>
        <authorList>
            <person name="Goeker M."/>
        </authorList>
    </citation>
    <scope>NUCLEOTIDE SEQUENCE [LARGE SCALE GENOMIC DNA]</scope>
    <source>
        <strain evidence="12 13">DSM 22440</strain>
    </source>
</reference>
<evidence type="ECO:0000256" key="2">
    <source>
        <dbReference type="ARBA" id="ARBA00009496"/>
    </source>
</evidence>
<dbReference type="AlphaFoldDB" id="A0A2V3WH86"/>
<dbReference type="Gene3D" id="1.10.150.870">
    <property type="match status" value="1"/>
</dbReference>
<dbReference type="PANTHER" id="PTHR32294">
    <property type="entry name" value="DNA POLYMERASE III SUBUNIT ALPHA"/>
    <property type="match status" value="1"/>
</dbReference>
<dbReference type="InterPro" id="IPR041931">
    <property type="entry name" value="DNA_pol3_alpha_thumb_dom"/>
</dbReference>
<dbReference type="InterPro" id="IPR029460">
    <property type="entry name" value="DNAPol_HHH"/>
</dbReference>
<evidence type="ECO:0000256" key="6">
    <source>
        <dbReference type="ARBA" id="ARBA00022695"/>
    </source>
</evidence>
<comment type="catalytic activity">
    <reaction evidence="10">
        <text>DNA(n) + a 2'-deoxyribonucleoside 5'-triphosphate = DNA(n+1) + diphosphate</text>
        <dbReference type="Rhea" id="RHEA:22508"/>
        <dbReference type="Rhea" id="RHEA-COMP:17339"/>
        <dbReference type="Rhea" id="RHEA-COMP:17340"/>
        <dbReference type="ChEBI" id="CHEBI:33019"/>
        <dbReference type="ChEBI" id="CHEBI:61560"/>
        <dbReference type="ChEBI" id="CHEBI:173112"/>
        <dbReference type="EC" id="2.7.7.7"/>
    </reaction>
</comment>
<feature type="domain" description="Polymerase/histidinol phosphatase N-terminal" evidence="11">
    <location>
        <begin position="4"/>
        <end position="71"/>
    </location>
</feature>
<dbReference type="InterPro" id="IPR011708">
    <property type="entry name" value="DNA_pol3_alpha_NTPase_dom"/>
</dbReference>
<dbReference type="Gene3D" id="3.20.20.140">
    <property type="entry name" value="Metal-dependent hydrolases"/>
    <property type="match status" value="1"/>
</dbReference>
<dbReference type="Proteomes" id="UP000247922">
    <property type="component" value="Unassembled WGS sequence"/>
</dbReference>
<evidence type="ECO:0000313" key="13">
    <source>
        <dbReference type="Proteomes" id="UP000247922"/>
    </source>
</evidence>
<name>A0A2V3WH86_9BACI</name>